<dbReference type="AlphaFoldDB" id="A0A8A6KEN9"/>
<name>A0A8A6KEN9_9STRA</name>
<dbReference type="Pfam" id="PF01479">
    <property type="entry name" value="S4"/>
    <property type="match status" value="1"/>
</dbReference>
<evidence type="ECO:0000313" key="5">
    <source>
        <dbReference type="EMBL" id="QTI82374.1"/>
    </source>
</evidence>
<keyword evidence="2" id="KW-0687">Ribonucleoprotein</keyword>
<evidence type="ECO:0000256" key="2">
    <source>
        <dbReference type="ARBA" id="ARBA00023274"/>
    </source>
</evidence>
<dbReference type="RefSeq" id="YP_010241686.1">
    <property type="nucleotide sequence ID" value="NC_059919.1"/>
</dbReference>
<feature type="domain" description="RNA-binding S4" evidence="4">
    <location>
        <begin position="125"/>
        <end position="187"/>
    </location>
</feature>
<proteinExistence type="inferred from homology"/>
<dbReference type="GeneID" id="69240833"/>
<dbReference type="PANTHER" id="PTHR11831:SF30">
    <property type="entry name" value="SMALL RIBOSOMAL SUBUNIT PROTEIN US4M"/>
    <property type="match status" value="1"/>
</dbReference>
<dbReference type="InterPro" id="IPR022801">
    <property type="entry name" value="Ribosomal_uS4"/>
</dbReference>
<dbReference type="InterPro" id="IPR002942">
    <property type="entry name" value="S4_RNA-bd"/>
</dbReference>
<evidence type="ECO:0000256" key="3">
    <source>
        <dbReference type="PROSITE-ProRule" id="PRU00182"/>
    </source>
</evidence>
<dbReference type="Gene3D" id="1.10.1050.10">
    <property type="entry name" value="Ribosomal Protein S4 Delta 41, Chain A, domain 1"/>
    <property type="match status" value="1"/>
</dbReference>
<accession>A0A8A6KEN9</accession>
<dbReference type="EMBL" id="MW392567">
    <property type="protein sequence ID" value="QTI82374.1"/>
    <property type="molecule type" value="Genomic_DNA"/>
</dbReference>
<dbReference type="SUPFAM" id="SSF55174">
    <property type="entry name" value="Alpha-L RNA-binding motif"/>
    <property type="match status" value="1"/>
</dbReference>
<dbReference type="GO" id="GO:0015935">
    <property type="term" value="C:small ribosomal subunit"/>
    <property type="evidence" value="ECO:0007669"/>
    <property type="project" value="TreeGrafter"/>
</dbReference>
<dbReference type="PROSITE" id="PS50889">
    <property type="entry name" value="S4"/>
    <property type="match status" value="1"/>
</dbReference>
<reference evidence="5" key="1">
    <citation type="submission" date="2020-12" db="EMBL/GenBank/DDBJ databases">
        <title>Complete mitochondrial genome of Rhizosolenia setigera (Coscinodiscophyceae, Bacillariophyta).</title>
        <authorList>
            <person name="Yao Y."/>
        </authorList>
    </citation>
    <scope>NUCLEOTIDE SEQUENCE</scope>
    <source>
        <strain evidence="5">CNS00456</strain>
    </source>
</reference>
<dbReference type="PANTHER" id="PTHR11831">
    <property type="entry name" value="30S 40S RIBOSOMAL PROTEIN"/>
    <property type="match status" value="1"/>
</dbReference>
<evidence type="ECO:0000259" key="4">
    <source>
        <dbReference type="SMART" id="SM00363"/>
    </source>
</evidence>
<keyword evidence="5" id="KW-0496">Mitochondrion</keyword>
<keyword evidence="3" id="KW-0694">RNA-binding</keyword>
<dbReference type="GO" id="GO:0042274">
    <property type="term" value="P:ribosomal small subunit biogenesis"/>
    <property type="evidence" value="ECO:0007669"/>
    <property type="project" value="TreeGrafter"/>
</dbReference>
<evidence type="ECO:0000256" key="1">
    <source>
        <dbReference type="ARBA" id="ARBA00007465"/>
    </source>
</evidence>
<dbReference type="InterPro" id="IPR036986">
    <property type="entry name" value="S4_RNA-bd_sf"/>
</dbReference>
<sequence>MLVNNSSRYKPLFKKYLRLKEKLNKNDIFFKTKLKKKKWKNYINYVQKQTHFSYKYNDWVKYNLSKYTISQKNFFLNTLLNKQRFSLVYGFLKNHYLNKLILKATNHLNTKKFSIKILLLLMLEKQLPVILFRSNFSKSIKESKLLISHNHIKVNGFVIKKPYTNLKKGDTITVSKNINKFVKNNIVISNIWPLPGKYLFINYKLLEITMLKNLTYNINQLNNLDYFTHFNFWVDVSLVINRVK</sequence>
<dbReference type="SMART" id="SM00363">
    <property type="entry name" value="S4"/>
    <property type="match status" value="1"/>
</dbReference>
<dbReference type="Gene3D" id="3.10.290.10">
    <property type="entry name" value="RNA-binding S4 domain"/>
    <property type="match status" value="1"/>
</dbReference>
<keyword evidence="5" id="KW-0689">Ribosomal protein</keyword>
<dbReference type="CDD" id="cd00165">
    <property type="entry name" value="S4"/>
    <property type="match status" value="1"/>
</dbReference>
<gene>
    <name evidence="5" type="primary">rps4</name>
</gene>
<dbReference type="GO" id="GO:0019843">
    <property type="term" value="F:rRNA binding"/>
    <property type="evidence" value="ECO:0007669"/>
    <property type="project" value="InterPro"/>
</dbReference>
<geneLocation type="mitochondrion" evidence="5"/>
<comment type="similarity">
    <text evidence="1">Belongs to the universal ribosomal protein uS4 family.</text>
</comment>
<organism evidence="5">
    <name type="scientific">Sundstroemia setigera</name>
    <dbReference type="NCBI Taxonomy" id="3005"/>
    <lineage>
        <taxon>Eukaryota</taxon>
        <taxon>Sar</taxon>
        <taxon>Stramenopiles</taxon>
        <taxon>Ochrophyta</taxon>
        <taxon>Bacillariophyta</taxon>
        <taxon>Coscinodiscophyceae</taxon>
        <taxon>Rhizosoleniophycidae</taxon>
        <taxon>Rhizosoleniales</taxon>
        <taxon>Rhizosoleniaceae</taxon>
        <taxon>Sundstroemia</taxon>
    </lineage>
</organism>
<protein>
    <submittedName>
        <fullName evidence="5">Ribosomal protein S4</fullName>
    </submittedName>
</protein>
<dbReference type="GO" id="GO:0003735">
    <property type="term" value="F:structural constituent of ribosome"/>
    <property type="evidence" value="ECO:0007669"/>
    <property type="project" value="TreeGrafter"/>
</dbReference>